<dbReference type="GO" id="GO:0006508">
    <property type="term" value="P:proteolysis"/>
    <property type="evidence" value="ECO:0007669"/>
    <property type="project" value="UniProtKB-KW"/>
</dbReference>
<evidence type="ECO:0000256" key="4">
    <source>
        <dbReference type="ARBA" id="ARBA00017161"/>
    </source>
</evidence>
<dbReference type="Proteomes" id="UP000801492">
    <property type="component" value="Unassembled WGS sequence"/>
</dbReference>
<keyword evidence="6" id="KW-0732">Signal</keyword>
<keyword evidence="11" id="KW-0325">Glycoprotein</keyword>
<evidence type="ECO:0000256" key="7">
    <source>
        <dbReference type="ARBA" id="ARBA00022801"/>
    </source>
</evidence>
<name>A0A8K0GKS5_IGNLU</name>
<comment type="caution">
    <text evidence="16">The sequence shown here is derived from an EMBL/GenBank/DDBJ whole genome shotgun (WGS) entry which is preliminary data.</text>
</comment>
<keyword evidence="17" id="KW-1185">Reference proteome</keyword>
<evidence type="ECO:0000256" key="13">
    <source>
        <dbReference type="ARBA" id="ARBA00025832"/>
    </source>
</evidence>
<evidence type="ECO:0000256" key="12">
    <source>
        <dbReference type="ARBA" id="ARBA00024195"/>
    </source>
</evidence>
<evidence type="ECO:0000256" key="10">
    <source>
        <dbReference type="ARBA" id="ARBA00023157"/>
    </source>
</evidence>
<keyword evidence="5 14" id="KW-0645">Protease</keyword>
<keyword evidence="8 14" id="KW-0720">Serine protease</keyword>
<dbReference type="PROSITE" id="PS00135">
    <property type="entry name" value="TRYPSIN_SER"/>
    <property type="match status" value="1"/>
</dbReference>
<feature type="non-terminal residue" evidence="16">
    <location>
        <position position="234"/>
    </location>
</feature>
<gene>
    <name evidence="16" type="ORF">ILUMI_03093</name>
</gene>
<dbReference type="InterPro" id="IPR033116">
    <property type="entry name" value="TRYPSIN_SER"/>
</dbReference>
<dbReference type="EC" id="3.4.21.10" evidence="3"/>
<evidence type="ECO:0000313" key="16">
    <source>
        <dbReference type="EMBL" id="KAF2903091.1"/>
    </source>
</evidence>
<dbReference type="GO" id="GO:0004252">
    <property type="term" value="F:serine-type endopeptidase activity"/>
    <property type="evidence" value="ECO:0007669"/>
    <property type="project" value="UniProtKB-EC"/>
</dbReference>
<dbReference type="InterPro" id="IPR009003">
    <property type="entry name" value="Peptidase_S1_PA"/>
</dbReference>
<feature type="domain" description="Peptidase S1" evidence="15">
    <location>
        <begin position="2"/>
        <end position="233"/>
    </location>
</feature>
<dbReference type="CDD" id="cd00190">
    <property type="entry name" value="Tryp_SPc"/>
    <property type="match status" value="1"/>
</dbReference>
<dbReference type="InterPro" id="IPR018114">
    <property type="entry name" value="TRYPSIN_HIS"/>
</dbReference>
<comment type="subunit">
    <text evidence="13">Heavy chain (catalytic) and a light chain linked by two disulfide bonds. Forms a heterodimer with SERPINA5.</text>
</comment>
<dbReference type="EMBL" id="VTPC01001113">
    <property type="protein sequence ID" value="KAF2903091.1"/>
    <property type="molecule type" value="Genomic_DNA"/>
</dbReference>
<comment type="function">
    <text evidence="2">Acrosin is the major protease of mammalian spermatozoa. It is a serine protease of trypsin-like cleavage specificity, it is synthesized in a zymogen form, proacrosin and stored in the acrosome.</text>
</comment>
<dbReference type="PANTHER" id="PTHR24252">
    <property type="entry name" value="ACROSIN-RELATED"/>
    <property type="match status" value="1"/>
</dbReference>
<keyword evidence="10" id="KW-1015">Disulfide bond</keyword>
<dbReference type="PROSITE" id="PS00134">
    <property type="entry name" value="TRYPSIN_HIS"/>
    <property type="match status" value="1"/>
</dbReference>
<dbReference type="InterPro" id="IPR001254">
    <property type="entry name" value="Trypsin_dom"/>
</dbReference>
<organism evidence="16 17">
    <name type="scientific">Ignelater luminosus</name>
    <name type="common">Cucubano</name>
    <name type="synonym">Pyrophorus luminosus</name>
    <dbReference type="NCBI Taxonomy" id="2038154"/>
    <lineage>
        <taxon>Eukaryota</taxon>
        <taxon>Metazoa</taxon>
        <taxon>Ecdysozoa</taxon>
        <taxon>Arthropoda</taxon>
        <taxon>Hexapoda</taxon>
        <taxon>Insecta</taxon>
        <taxon>Pterygota</taxon>
        <taxon>Neoptera</taxon>
        <taxon>Endopterygota</taxon>
        <taxon>Coleoptera</taxon>
        <taxon>Polyphaga</taxon>
        <taxon>Elateriformia</taxon>
        <taxon>Elateroidea</taxon>
        <taxon>Elateridae</taxon>
        <taxon>Agrypninae</taxon>
        <taxon>Pyrophorini</taxon>
        <taxon>Ignelater</taxon>
    </lineage>
</organism>
<evidence type="ECO:0000313" key="17">
    <source>
        <dbReference type="Proteomes" id="UP000801492"/>
    </source>
</evidence>
<dbReference type="Pfam" id="PF00089">
    <property type="entry name" value="Trypsin"/>
    <property type="match status" value="1"/>
</dbReference>
<proteinExistence type="inferred from homology"/>
<dbReference type="FunFam" id="2.40.10.10:FF:000060">
    <property type="entry name" value="Acrosin"/>
    <property type="match status" value="1"/>
</dbReference>
<dbReference type="SMART" id="SM00020">
    <property type="entry name" value="Tryp_SPc"/>
    <property type="match status" value="1"/>
</dbReference>
<evidence type="ECO:0000259" key="15">
    <source>
        <dbReference type="PROSITE" id="PS50240"/>
    </source>
</evidence>
<keyword evidence="9" id="KW-0865">Zymogen</keyword>
<evidence type="ECO:0000256" key="1">
    <source>
        <dbReference type="ARBA" id="ARBA00001656"/>
    </source>
</evidence>
<dbReference type="InterPro" id="IPR001314">
    <property type="entry name" value="Peptidase_S1A"/>
</dbReference>
<dbReference type="OrthoDB" id="6339452at2759"/>
<keyword evidence="7 14" id="KW-0378">Hydrolase</keyword>
<evidence type="ECO:0000256" key="9">
    <source>
        <dbReference type="ARBA" id="ARBA00023145"/>
    </source>
</evidence>
<protein>
    <recommendedName>
        <fullName evidence="4">Acrosin</fullName>
        <ecNumber evidence="3">3.4.21.10</ecNumber>
    </recommendedName>
</protein>
<dbReference type="PROSITE" id="PS50240">
    <property type="entry name" value="TRYPSIN_DOM"/>
    <property type="match status" value="1"/>
</dbReference>
<evidence type="ECO:0000256" key="6">
    <source>
        <dbReference type="ARBA" id="ARBA00022729"/>
    </source>
</evidence>
<evidence type="ECO:0000256" key="5">
    <source>
        <dbReference type="ARBA" id="ARBA00022670"/>
    </source>
</evidence>
<evidence type="ECO:0000256" key="14">
    <source>
        <dbReference type="RuleBase" id="RU363034"/>
    </source>
</evidence>
<dbReference type="AlphaFoldDB" id="A0A8K0GKS5"/>
<comment type="catalytic activity">
    <reaction evidence="1">
        <text>Preferential cleavage: Arg-|-Xaa, Lys-|-Xaa.</text>
        <dbReference type="EC" id="3.4.21.10"/>
    </reaction>
</comment>
<sequence length="234" mass="25309">AVIGFGVSANSEMAWQCGGALISESYVLTAAHCIQSREKGPAQRVRLGIINLNSNENLQEILISARITHPEHKPPMKYNDIALLKLVYPAQFTPFVRPACLNTEANIPQPTAIATGFGKVTYESPEGSKDLMKVQLRLIPKQQCSSSFSSPAEKLSMPQGIIDSLICAGELAGGKDTCQGDSGGPLQVVLRQPYCMYSLIGVTSFGKFCGFPNSPAIYSRVSHFLGWIESVVWS</sequence>
<evidence type="ECO:0000256" key="8">
    <source>
        <dbReference type="ARBA" id="ARBA00022825"/>
    </source>
</evidence>
<dbReference type="PRINTS" id="PR00722">
    <property type="entry name" value="CHYMOTRYPSIN"/>
</dbReference>
<dbReference type="SUPFAM" id="SSF50494">
    <property type="entry name" value="Trypsin-like serine proteases"/>
    <property type="match status" value="1"/>
</dbReference>
<comment type="similarity">
    <text evidence="12">Belongs to the peptidase S1 family. CLIP subfamily.</text>
</comment>
<evidence type="ECO:0000256" key="2">
    <source>
        <dbReference type="ARBA" id="ARBA00003042"/>
    </source>
</evidence>
<dbReference type="InterPro" id="IPR043504">
    <property type="entry name" value="Peptidase_S1_PA_chymotrypsin"/>
</dbReference>
<reference evidence="16" key="1">
    <citation type="submission" date="2019-08" db="EMBL/GenBank/DDBJ databases">
        <title>The genome of the North American firefly Photinus pyralis.</title>
        <authorList>
            <consortium name="Photinus pyralis genome working group"/>
            <person name="Fallon T.R."/>
            <person name="Sander Lower S.E."/>
            <person name="Weng J.-K."/>
        </authorList>
    </citation>
    <scope>NUCLEOTIDE SEQUENCE</scope>
    <source>
        <strain evidence="16">TRF0915ILg1</strain>
        <tissue evidence="16">Whole body</tissue>
    </source>
</reference>
<dbReference type="FunFam" id="2.40.10.10:FF:000002">
    <property type="entry name" value="Transmembrane protease serine"/>
    <property type="match status" value="1"/>
</dbReference>
<accession>A0A8K0GKS5</accession>
<evidence type="ECO:0000256" key="11">
    <source>
        <dbReference type="ARBA" id="ARBA00023180"/>
    </source>
</evidence>
<dbReference type="PANTHER" id="PTHR24252:SF7">
    <property type="entry name" value="HYALIN"/>
    <property type="match status" value="1"/>
</dbReference>
<dbReference type="Gene3D" id="2.40.10.10">
    <property type="entry name" value="Trypsin-like serine proteases"/>
    <property type="match status" value="2"/>
</dbReference>
<evidence type="ECO:0000256" key="3">
    <source>
        <dbReference type="ARBA" id="ARBA00012050"/>
    </source>
</evidence>